<keyword evidence="14" id="KW-0675">Receptor</keyword>
<dbReference type="GO" id="GO:0005886">
    <property type="term" value="C:plasma membrane"/>
    <property type="evidence" value="ECO:0007669"/>
    <property type="project" value="UniProtKB-SubCell"/>
</dbReference>
<dbReference type="PANTHER" id="PTHR31535:SF3">
    <property type="entry name" value="REGULATORY PROTEIN ZESTE"/>
    <property type="match status" value="1"/>
</dbReference>
<dbReference type="GeneID" id="116288114"/>
<dbReference type="Proteomes" id="UP000515163">
    <property type="component" value="Unplaced"/>
</dbReference>
<evidence type="ECO:0000256" key="16">
    <source>
        <dbReference type="SAM" id="MobiDB-lite"/>
    </source>
</evidence>
<dbReference type="GO" id="GO:0005524">
    <property type="term" value="F:ATP binding"/>
    <property type="evidence" value="ECO:0007669"/>
    <property type="project" value="UniProtKB-KW"/>
</dbReference>
<dbReference type="PANTHER" id="PTHR31535">
    <property type="match status" value="1"/>
</dbReference>
<keyword evidence="15" id="KW-0325">Glycoprotein</keyword>
<evidence type="ECO:0000259" key="18">
    <source>
        <dbReference type="PROSITE" id="PS50948"/>
    </source>
</evidence>
<dbReference type="OrthoDB" id="5988945at2759"/>
<dbReference type="Pfam" id="PF12810">
    <property type="entry name" value="ALK_LTK_GRD"/>
    <property type="match status" value="1"/>
</dbReference>
<dbReference type="KEGG" id="aten:116288114"/>
<feature type="region of interest" description="Disordered" evidence="16">
    <location>
        <begin position="372"/>
        <end position="416"/>
    </location>
</feature>
<accession>A0A6P8HDS3</accession>
<evidence type="ECO:0000313" key="20">
    <source>
        <dbReference type="RefSeq" id="XP_031550720.1"/>
    </source>
</evidence>
<keyword evidence="11" id="KW-0472">Membrane</keyword>
<dbReference type="InterPro" id="IPR055163">
    <property type="entry name" value="ALK/LTK-like_GRD"/>
</dbReference>
<proteinExistence type="predicted"/>
<keyword evidence="13" id="KW-1015">Disulfide bond</keyword>
<keyword evidence="3" id="KW-1003">Cell membrane</keyword>
<keyword evidence="10" id="KW-1133">Transmembrane helix</keyword>
<evidence type="ECO:0000256" key="12">
    <source>
        <dbReference type="ARBA" id="ARBA00023137"/>
    </source>
</evidence>
<evidence type="ECO:0000256" key="8">
    <source>
        <dbReference type="ARBA" id="ARBA00022777"/>
    </source>
</evidence>
<gene>
    <name evidence="20" type="primary">LOC116288114</name>
</gene>
<name>A0A6P8HDS3_ACTTE</name>
<comment type="subcellular location">
    <subcellularLocation>
        <location evidence="1">Cell membrane</location>
        <topology evidence="1">Single-pass type I membrane protein</topology>
    </subcellularLocation>
</comment>
<evidence type="ECO:0000256" key="7">
    <source>
        <dbReference type="ARBA" id="ARBA00022741"/>
    </source>
</evidence>
<evidence type="ECO:0000256" key="3">
    <source>
        <dbReference type="ARBA" id="ARBA00022475"/>
    </source>
</evidence>
<evidence type="ECO:0000256" key="11">
    <source>
        <dbReference type="ARBA" id="ARBA00023136"/>
    </source>
</evidence>
<keyword evidence="9" id="KW-0067">ATP-binding</keyword>
<keyword evidence="7" id="KW-0547">Nucleotide-binding</keyword>
<feature type="signal peptide" evidence="17">
    <location>
        <begin position="1"/>
        <end position="26"/>
    </location>
</feature>
<evidence type="ECO:0000256" key="15">
    <source>
        <dbReference type="ARBA" id="ARBA00023180"/>
    </source>
</evidence>
<evidence type="ECO:0000256" key="5">
    <source>
        <dbReference type="ARBA" id="ARBA00022692"/>
    </source>
</evidence>
<feature type="chain" id="PRO_5028169850" description="receptor protein-tyrosine kinase" evidence="17">
    <location>
        <begin position="27"/>
        <end position="416"/>
    </location>
</feature>
<evidence type="ECO:0000256" key="1">
    <source>
        <dbReference type="ARBA" id="ARBA00004251"/>
    </source>
</evidence>
<evidence type="ECO:0000256" key="13">
    <source>
        <dbReference type="ARBA" id="ARBA00023157"/>
    </source>
</evidence>
<evidence type="ECO:0000256" key="4">
    <source>
        <dbReference type="ARBA" id="ARBA00022679"/>
    </source>
</evidence>
<evidence type="ECO:0000256" key="14">
    <source>
        <dbReference type="ARBA" id="ARBA00023170"/>
    </source>
</evidence>
<evidence type="ECO:0000313" key="19">
    <source>
        <dbReference type="Proteomes" id="UP000515163"/>
    </source>
</evidence>
<keyword evidence="8" id="KW-0418">Kinase</keyword>
<dbReference type="InParanoid" id="A0A6P8HDS3"/>
<feature type="domain" description="Apple" evidence="18">
    <location>
        <begin position="35"/>
        <end position="110"/>
    </location>
</feature>
<dbReference type="PROSITE" id="PS50948">
    <property type="entry name" value="PAN"/>
    <property type="match status" value="1"/>
</dbReference>
<dbReference type="GO" id="GO:0004714">
    <property type="term" value="F:transmembrane receptor protein tyrosine kinase activity"/>
    <property type="evidence" value="ECO:0007669"/>
    <property type="project" value="UniProtKB-EC"/>
</dbReference>
<dbReference type="AlphaFoldDB" id="A0A6P8HDS3"/>
<dbReference type="RefSeq" id="XP_031550720.1">
    <property type="nucleotide sequence ID" value="XM_031694860.1"/>
</dbReference>
<evidence type="ECO:0000256" key="10">
    <source>
        <dbReference type="ARBA" id="ARBA00022989"/>
    </source>
</evidence>
<dbReference type="InterPro" id="IPR003609">
    <property type="entry name" value="Pan_app"/>
</dbReference>
<keyword evidence="5" id="KW-0812">Transmembrane</keyword>
<sequence length="416" mass="42684">MKRFPLRCSFILLCYILLQRNNKVEAYITRTATHCSSVLSTINDHALLANAFSVQTTADFFACAQSCLGDSRCMSVNFHSVSNNGLCEMNTDYVDGVLEQCTRLYYRKDSVFGQLVNVSDPVFQPEIEKPERKEYFFTTLGASGRIGPTNTTKYDGTLLEGKVTLSDGIQLWTVPQTGDYVIESFGASGANGTCLGETNCTGKEWRLGGLGAVMKGTFNLSKGTRLKILVGQEGSRTENFGTRPGGGGGGTFVVRYDNTPLIIAGGGGGGAQPKSSVCLDGGPGLVGEDGGVCGGSGGNGGLQCDEMGRPGASLAGGTGAGFNTDGLGFQAFRPGSYSFINGGKGGVGPADVQGAFGGGAFGLQQPGGGGGYSGGGLMGTSDTGQAGGGGSYNNGTNPSNKEGANKGDGKVIITYQ</sequence>
<organism evidence="19 20">
    <name type="scientific">Actinia tenebrosa</name>
    <name type="common">Australian red waratah sea anemone</name>
    <dbReference type="NCBI Taxonomy" id="6105"/>
    <lineage>
        <taxon>Eukaryota</taxon>
        <taxon>Metazoa</taxon>
        <taxon>Cnidaria</taxon>
        <taxon>Anthozoa</taxon>
        <taxon>Hexacorallia</taxon>
        <taxon>Actiniaria</taxon>
        <taxon>Actiniidae</taxon>
        <taxon>Actinia</taxon>
    </lineage>
</organism>
<dbReference type="EC" id="2.7.10.1" evidence="2"/>
<reference evidence="20" key="1">
    <citation type="submission" date="2025-08" db="UniProtKB">
        <authorList>
            <consortium name="RefSeq"/>
        </authorList>
    </citation>
    <scope>IDENTIFICATION</scope>
    <source>
        <tissue evidence="20">Tentacle</tissue>
    </source>
</reference>
<keyword evidence="12" id="KW-0829">Tyrosine-protein kinase</keyword>
<keyword evidence="6 17" id="KW-0732">Signal</keyword>
<evidence type="ECO:0000256" key="2">
    <source>
        <dbReference type="ARBA" id="ARBA00011902"/>
    </source>
</evidence>
<evidence type="ECO:0000256" key="17">
    <source>
        <dbReference type="SAM" id="SignalP"/>
    </source>
</evidence>
<evidence type="ECO:0000256" key="9">
    <source>
        <dbReference type="ARBA" id="ARBA00022840"/>
    </source>
</evidence>
<keyword evidence="19" id="KW-1185">Reference proteome</keyword>
<keyword evidence="4" id="KW-0808">Transferase</keyword>
<evidence type="ECO:0000256" key="6">
    <source>
        <dbReference type="ARBA" id="ARBA00022729"/>
    </source>
</evidence>
<protein>
    <recommendedName>
        <fullName evidence="2">receptor protein-tyrosine kinase</fullName>
        <ecNumber evidence="2">2.7.10.1</ecNumber>
    </recommendedName>
</protein>